<proteinExistence type="predicted"/>
<keyword evidence="3" id="KW-1185">Reference proteome</keyword>
<feature type="compositionally biased region" description="Acidic residues" evidence="1">
    <location>
        <begin position="281"/>
        <end position="290"/>
    </location>
</feature>
<feature type="compositionally biased region" description="Acidic residues" evidence="1">
    <location>
        <begin position="360"/>
        <end position="393"/>
    </location>
</feature>
<feature type="region of interest" description="Disordered" evidence="1">
    <location>
        <begin position="467"/>
        <end position="535"/>
    </location>
</feature>
<protein>
    <recommendedName>
        <fullName evidence="4">PGF-CTERM protein</fullName>
    </recommendedName>
</protein>
<feature type="compositionally biased region" description="Acidic residues" evidence="1">
    <location>
        <begin position="303"/>
        <end position="326"/>
    </location>
</feature>
<feature type="region of interest" description="Disordered" evidence="1">
    <location>
        <begin position="550"/>
        <end position="584"/>
    </location>
</feature>
<gene>
    <name evidence="2" type="ORF">SAMN06264855_105129</name>
</gene>
<name>A0A238W7E6_HALVU</name>
<organism evidence="2 3">
    <name type="scientific">Halorubrum vacuolatum</name>
    <name type="common">Natronobacterium vacuolatum</name>
    <dbReference type="NCBI Taxonomy" id="63740"/>
    <lineage>
        <taxon>Archaea</taxon>
        <taxon>Methanobacteriati</taxon>
        <taxon>Methanobacteriota</taxon>
        <taxon>Stenosarchaea group</taxon>
        <taxon>Halobacteria</taxon>
        <taxon>Halobacteriales</taxon>
        <taxon>Haloferacaceae</taxon>
        <taxon>Halorubrum</taxon>
    </lineage>
</organism>
<sequence length="633" mass="63482">MADFEGDKAFFTEPIPSASQGDIFVQDVYVPDSTSDARLHLSHDEYEASVALDLPTAEPVTLGVNTYAAGHPDHGDDFVTVLDGEGSATLLDQPTTDDLLAPGEYDLTVQATADGDPDDGMTLTLDPRETRSLTAFTSDTLTPADLSDPEAVAAARETGALEPADTVSEDDTLVFVANATGLDGLLDAGGPIDGVDDLASHEGLAVELVAEPDTTDDPPRATLTDDALASASTAGVADDRFHAAMRFADIPFENGTPDADAELRLSVAVTDDRVRTTNEPFEADVTDDPDLVSTTLIHAGDPSDGEDSDVDDGSVDDGSADDESTDDGSTTGGSGGGSGGGSTGSSGGTSGSDDSTPEGADGDETGDEEATDGDTEGDDAEDGDDDVAIDDDDLESFIENVTDAGDPENVTAFANATDAENVTALANATDAENITEIANSTHIENVTDVENVTDLANITAALGVTDTDAEDDASGGGGAAGGGAAGGAAGGGATGGAAGGGGGSSGTDRLGGGAAGDPDGPPPIEGTVHARSLPPHVASVAGIDLDAYRDDVAGSPRRPPVPGWDGIHADSADEGGSDDDGVISLSDLNRVDRDGDGSGWITADEVPGFGPGQAVLALALTLFFGRSVLRRQQ</sequence>
<feature type="compositionally biased region" description="Gly residues" evidence="1">
    <location>
        <begin position="474"/>
        <end position="515"/>
    </location>
</feature>
<evidence type="ECO:0000313" key="2">
    <source>
        <dbReference type="EMBL" id="SNR41619.1"/>
    </source>
</evidence>
<reference evidence="2 3" key="1">
    <citation type="submission" date="2017-06" db="EMBL/GenBank/DDBJ databases">
        <authorList>
            <person name="Kim H.J."/>
            <person name="Triplett B.A."/>
        </authorList>
    </citation>
    <scope>NUCLEOTIDE SEQUENCE [LARGE SCALE GENOMIC DNA]</scope>
    <source>
        <strain evidence="2 3">DSM 8800</strain>
    </source>
</reference>
<evidence type="ECO:0000256" key="1">
    <source>
        <dbReference type="SAM" id="MobiDB-lite"/>
    </source>
</evidence>
<feature type="compositionally biased region" description="Gly residues" evidence="1">
    <location>
        <begin position="330"/>
        <end position="350"/>
    </location>
</feature>
<accession>A0A238W7E6</accession>
<evidence type="ECO:0000313" key="3">
    <source>
        <dbReference type="Proteomes" id="UP000198397"/>
    </source>
</evidence>
<feature type="region of interest" description="Disordered" evidence="1">
    <location>
        <begin position="278"/>
        <end position="393"/>
    </location>
</feature>
<dbReference type="AlphaFoldDB" id="A0A238W7E6"/>
<dbReference type="Proteomes" id="UP000198397">
    <property type="component" value="Unassembled WGS sequence"/>
</dbReference>
<dbReference type="EMBL" id="FZNQ01000005">
    <property type="protein sequence ID" value="SNR41619.1"/>
    <property type="molecule type" value="Genomic_DNA"/>
</dbReference>
<evidence type="ECO:0008006" key="4">
    <source>
        <dbReference type="Google" id="ProtNLM"/>
    </source>
</evidence>
<feature type="compositionally biased region" description="Acidic residues" evidence="1">
    <location>
        <begin position="572"/>
        <end position="581"/>
    </location>
</feature>